<dbReference type="EMBL" id="MU551627">
    <property type="protein sequence ID" value="KAI5621914.1"/>
    <property type="molecule type" value="Genomic_DNA"/>
</dbReference>
<sequence length="75" mass="8348">MGKRKDSSEYDKGQFVRSRRLGQSVYKTAALVGCSWSAVVSLYQKCSKDEAVVNLRQGGQGSLMLMWSDPTDELL</sequence>
<organism evidence="1 2">
    <name type="scientific">Silurus asotus</name>
    <name type="common">Amur catfish</name>
    <name type="synonym">Parasilurus asotus</name>
    <dbReference type="NCBI Taxonomy" id="30991"/>
    <lineage>
        <taxon>Eukaryota</taxon>
        <taxon>Metazoa</taxon>
        <taxon>Chordata</taxon>
        <taxon>Craniata</taxon>
        <taxon>Vertebrata</taxon>
        <taxon>Euteleostomi</taxon>
        <taxon>Actinopterygii</taxon>
        <taxon>Neopterygii</taxon>
        <taxon>Teleostei</taxon>
        <taxon>Ostariophysi</taxon>
        <taxon>Siluriformes</taxon>
        <taxon>Siluridae</taxon>
        <taxon>Silurus</taxon>
    </lineage>
</organism>
<evidence type="ECO:0000313" key="2">
    <source>
        <dbReference type="Proteomes" id="UP001205998"/>
    </source>
</evidence>
<dbReference type="Proteomes" id="UP001205998">
    <property type="component" value="Unassembled WGS sequence"/>
</dbReference>
<dbReference type="AlphaFoldDB" id="A0AAD5FN71"/>
<proteinExistence type="predicted"/>
<reference evidence="1" key="1">
    <citation type="submission" date="2018-07" db="EMBL/GenBank/DDBJ databases">
        <title>Comparative genomics of catfishes provides insights into carnivory and benthic adaptation.</title>
        <authorList>
            <person name="Zhang Y."/>
            <person name="Wang D."/>
            <person name="Peng Z."/>
            <person name="Zheng S."/>
            <person name="Shao F."/>
            <person name="Tao W."/>
        </authorList>
    </citation>
    <scope>NUCLEOTIDE SEQUENCE</scope>
    <source>
        <strain evidence="1">Chongqing</strain>
    </source>
</reference>
<protein>
    <submittedName>
        <fullName evidence="1">Uncharacterized protein</fullName>
    </submittedName>
</protein>
<accession>A0AAD5FN71</accession>
<comment type="caution">
    <text evidence="1">The sequence shown here is derived from an EMBL/GenBank/DDBJ whole genome shotgun (WGS) entry which is preliminary data.</text>
</comment>
<name>A0AAD5FN71_SILAS</name>
<evidence type="ECO:0000313" key="1">
    <source>
        <dbReference type="EMBL" id="KAI5621914.1"/>
    </source>
</evidence>
<keyword evidence="2" id="KW-1185">Reference proteome</keyword>
<gene>
    <name evidence="1" type="ORF">C0J50_18298</name>
</gene>